<organism evidence="1">
    <name type="scientific">Bosea sp. NBC_00436</name>
    <dbReference type="NCBI Taxonomy" id="2969620"/>
    <lineage>
        <taxon>Bacteria</taxon>
        <taxon>Pseudomonadati</taxon>
        <taxon>Pseudomonadota</taxon>
        <taxon>Alphaproteobacteria</taxon>
        <taxon>Hyphomicrobiales</taxon>
        <taxon>Boseaceae</taxon>
        <taxon>Bosea</taxon>
    </lineage>
</organism>
<reference evidence="1" key="1">
    <citation type="submission" date="2022-08" db="EMBL/GenBank/DDBJ databases">
        <title>Complete Genome Sequences of 2 Bosea sp. soil isolates.</title>
        <authorList>
            <person name="Alvarez Arevalo M."/>
            <person name="Sterndorff E.B."/>
            <person name="Faurdal D."/>
            <person name="Joergensen T.S."/>
            <person name="Weber T."/>
        </authorList>
    </citation>
    <scope>NUCLEOTIDE SEQUENCE</scope>
    <source>
        <strain evidence="1">NBC_00436</strain>
    </source>
</reference>
<evidence type="ECO:0000313" key="1">
    <source>
        <dbReference type="EMBL" id="UZF86858.1"/>
    </source>
</evidence>
<proteinExistence type="predicted"/>
<sequence length="182" mass="21561">MMPAYDSGEHIKTTFAHFGRAFYAANVFESGLQIAIMLLEFFAEQEAKFRREGKNNFNRERYEAEFDAFFARQFAQSLGNLIKRAQSLAAMPDDLKARISHVKQRRDFLAHHFFRERAIEFGSRAGRDGMIDELERDHDLFHDADRELHDFLEPHRRRWGLTEERLDRAYKEMLAENNLDDN</sequence>
<dbReference type="EMBL" id="CP102774">
    <property type="protein sequence ID" value="UZF86858.1"/>
    <property type="molecule type" value="Genomic_DNA"/>
</dbReference>
<accession>A0A9E7ZL60</accession>
<name>A0A9E7ZL60_9HYPH</name>
<protein>
    <submittedName>
        <fullName evidence="1">Uncharacterized protein</fullName>
    </submittedName>
</protein>
<gene>
    <name evidence="1" type="ORF">NWE54_24395</name>
</gene>
<dbReference type="AlphaFoldDB" id="A0A9E7ZL60"/>